<evidence type="ECO:0000256" key="5">
    <source>
        <dbReference type="ARBA" id="ARBA00022683"/>
    </source>
</evidence>
<dbReference type="PANTHER" id="PTHR45008">
    <property type="entry name" value="PTS SYSTEM GLUCOSE-SPECIFIC EIIA COMPONENT"/>
    <property type="match status" value="1"/>
</dbReference>
<dbReference type="GO" id="GO:0009401">
    <property type="term" value="P:phosphoenolpyruvate-dependent sugar phosphotransferase system"/>
    <property type="evidence" value="ECO:0007669"/>
    <property type="project" value="UniProtKB-KW"/>
</dbReference>
<comment type="subcellular location">
    <subcellularLocation>
        <location evidence="1">Cytoplasm</location>
    </subcellularLocation>
</comment>
<evidence type="ECO:0000259" key="7">
    <source>
        <dbReference type="PROSITE" id="PS51093"/>
    </source>
</evidence>
<dbReference type="InterPro" id="IPR001127">
    <property type="entry name" value="PTS_EIIA_1_perm"/>
</dbReference>
<keyword evidence="5" id="KW-0598">Phosphotransferase system</keyword>
<evidence type="ECO:0000256" key="2">
    <source>
        <dbReference type="ARBA" id="ARBA00022448"/>
    </source>
</evidence>
<keyword evidence="4" id="KW-0808">Transferase</keyword>
<evidence type="ECO:0000256" key="1">
    <source>
        <dbReference type="ARBA" id="ARBA00004496"/>
    </source>
</evidence>
<evidence type="ECO:0000256" key="3">
    <source>
        <dbReference type="ARBA" id="ARBA00022597"/>
    </source>
</evidence>
<evidence type="ECO:0000256" key="4">
    <source>
        <dbReference type="ARBA" id="ARBA00022679"/>
    </source>
</evidence>
<reference evidence="8 9" key="1">
    <citation type="journal article" date="2015" name="Genome Announc.">
        <title>Expanding the biotechnology potential of lactobacilli through comparative genomics of 213 strains and associated genera.</title>
        <authorList>
            <person name="Sun Z."/>
            <person name="Harris H.M."/>
            <person name="McCann A."/>
            <person name="Guo C."/>
            <person name="Argimon S."/>
            <person name="Zhang W."/>
            <person name="Yang X."/>
            <person name="Jeffery I.B."/>
            <person name="Cooney J.C."/>
            <person name="Kagawa T.F."/>
            <person name="Liu W."/>
            <person name="Song Y."/>
            <person name="Salvetti E."/>
            <person name="Wrobel A."/>
            <person name="Rasinkangas P."/>
            <person name="Parkhill J."/>
            <person name="Rea M.C."/>
            <person name="O'Sullivan O."/>
            <person name="Ritari J."/>
            <person name="Douillard F.P."/>
            <person name="Paul Ross R."/>
            <person name="Yang R."/>
            <person name="Briner A.E."/>
            <person name="Felis G.E."/>
            <person name="de Vos W.M."/>
            <person name="Barrangou R."/>
            <person name="Klaenhammer T.R."/>
            <person name="Caufield P.W."/>
            <person name="Cui Y."/>
            <person name="Zhang H."/>
            <person name="O'Toole P.W."/>
        </authorList>
    </citation>
    <scope>NUCLEOTIDE SEQUENCE [LARGE SCALE GENOMIC DNA]</scope>
    <source>
        <strain evidence="8 9">DSM 20001</strain>
    </source>
</reference>
<keyword evidence="6" id="KW-0418">Kinase</keyword>
<protein>
    <submittedName>
        <fullName evidence="8">Sugar-specific permease EIIA</fullName>
    </submittedName>
</protein>
<keyword evidence="2" id="KW-0813">Transport</keyword>
<organism evidence="8 9">
    <name type="scientific">Loigolactobacillus coryniformis subsp. coryniformis KCTC 3167 = DSM 20001</name>
    <dbReference type="NCBI Taxonomy" id="913848"/>
    <lineage>
        <taxon>Bacteria</taxon>
        <taxon>Bacillati</taxon>
        <taxon>Bacillota</taxon>
        <taxon>Bacilli</taxon>
        <taxon>Lactobacillales</taxon>
        <taxon>Lactobacillaceae</taxon>
        <taxon>Loigolactobacillus</taxon>
    </lineage>
</organism>
<dbReference type="PATRIC" id="fig|913848.6.peg.205"/>
<dbReference type="EMBL" id="AZCN01000108">
    <property type="protein sequence ID" value="KRK14081.1"/>
    <property type="molecule type" value="Genomic_DNA"/>
</dbReference>
<dbReference type="InterPro" id="IPR050890">
    <property type="entry name" value="PTS_EIIA_component"/>
</dbReference>
<keyword evidence="3" id="KW-0762">Sugar transport</keyword>
<proteinExistence type="predicted"/>
<dbReference type="InterPro" id="IPR011055">
    <property type="entry name" value="Dup_hybrid_motif"/>
</dbReference>
<dbReference type="Pfam" id="PF00358">
    <property type="entry name" value="PTS_EIIA_1"/>
    <property type="match status" value="1"/>
</dbReference>
<feature type="domain" description="PTS EIIA type-1" evidence="7">
    <location>
        <begin position="1"/>
        <end position="55"/>
    </location>
</feature>
<dbReference type="AlphaFoldDB" id="A0A0R1F3A4"/>
<evidence type="ECO:0000313" key="9">
    <source>
        <dbReference type="Proteomes" id="UP000051181"/>
    </source>
</evidence>
<comment type="caution">
    <text evidence="8">The sequence shown here is derived from an EMBL/GenBank/DDBJ whole genome shotgun (WGS) entry which is preliminary data.</text>
</comment>
<dbReference type="PROSITE" id="PS51093">
    <property type="entry name" value="PTS_EIIA_TYPE_1"/>
    <property type="match status" value="1"/>
</dbReference>
<dbReference type="Proteomes" id="UP000051181">
    <property type="component" value="Unassembled WGS sequence"/>
</dbReference>
<dbReference type="SUPFAM" id="SSF51261">
    <property type="entry name" value="Duplicated hybrid motif"/>
    <property type="match status" value="1"/>
</dbReference>
<dbReference type="PANTHER" id="PTHR45008:SF1">
    <property type="entry name" value="PTS SYSTEM GLUCOSE-SPECIFIC EIIA COMPONENT"/>
    <property type="match status" value="1"/>
</dbReference>
<name>A0A0R1F3A4_9LACO</name>
<dbReference type="Gene3D" id="2.70.70.10">
    <property type="entry name" value="Glucose Permease (Domain IIA)"/>
    <property type="match status" value="1"/>
</dbReference>
<accession>A0A0R1F3A4</accession>
<evidence type="ECO:0000313" key="8">
    <source>
        <dbReference type="EMBL" id="KRK14081.1"/>
    </source>
</evidence>
<gene>
    <name evidence="8" type="ORF">FD22_GL000209</name>
</gene>
<evidence type="ECO:0000256" key="6">
    <source>
        <dbReference type="ARBA" id="ARBA00022777"/>
    </source>
</evidence>
<dbReference type="GO" id="GO:0005737">
    <property type="term" value="C:cytoplasm"/>
    <property type="evidence" value="ECO:0007669"/>
    <property type="project" value="UniProtKB-SubCell"/>
</dbReference>
<dbReference type="GO" id="GO:0016301">
    <property type="term" value="F:kinase activity"/>
    <property type="evidence" value="ECO:0007669"/>
    <property type="project" value="UniProtKB-KW"/>
</dbReference>
<sequence>MIHLGIDTVELNGEGFETFIQEGDVVSPETKLVNMDLNVLNKKDKITDVIVIFTNLEQRKLSYTEGEVTQGINVGQID</sequence>
<dbReference type="eggNOG" id="COG2190">
    <property type="taxonomic scope" value="Bacteria"/>
</dbReference>